<dbReference type="Pfam" id="PF20137">
    <property type="entry name" value="BubE"/>
    <property type="match status" value="1"/>
</dbReference>
<protein>
    <submittedName>
        <fullName evidence="1">Uncharacterized protein</fullName>
    </submittedName>
</protein>
<evidence type="ECO:0000313" key="1">
    <source>
        <dbReference type="EMBL" id="ATE80467.1"/>
    </source>
</evidence>
<dbReference type="InterPro" id="IPR045384">
    <property type="entry name" value="DUF6527"/>
</dbReference>
<dbReference type="AlphaFoldDB" id="A0AB33ELQ4"/>
<organism evidence="1 2">
    <name type="scientific">Pseudomonas frederiksbergensis</name>
    <dbReference type="NCBI Taxonomy" id="104087"/>
    <lineage>
        <taxon>Bacteria</taxon>
        <taxon>Pseudomonadati</taxon>
        <taxon>Pseudomonadota</taxon>
        <taxon>Gammaproteobacteria</taxon>
        <taxon>Pseudomonadales</taxon>
        <taxon>Pseudomonadaceae</taxon>
        <taxon>Pseudomonas</taxon>
    </lineage>
</organism>
<dbReference type="Proteomes" id="UP000218385">
    <property type="component" value="Chromosome"/>
</dbReference>
<accession>A0AB33ELQ4</accession>
<gene>
    <name evidence="1" type="ORF">CNN82_30200</name>
</gene>
<name>A0AB33ELQ4_9PSED</name>
<sequence length="111" mass="12860">MFRAIKKRLYRWIDSLLPARGLRVVEGDVLPKQMPFRELVLVRDGSEDWCVGFKCPCGCGRTIELLLPRDVKPRWTCSIDPLGRPTLHPSVWLKSGCESHFWVRGGRIIWV</sequence>
<proteinExistence type="predicted"/>
<dbReference type="EMBL" id="CP023466">
    <property type="protein sequence ID" value="ATE80467.1"/>
    <property type="molecule type" value="Genomic_DNA"/>
</dbReference>
<evidence type="ECO:0000313" key="2">
    <source>
        <dbReference type="Proteomes" id="UP000218385"/>
    </source>
</evidence>
<reference evidence="1 2" key="1">
    <citation type="submission" date="2017-09" db="EMBL/GenBank/DDBJ databases">
        <title>Complete Genome sequence of Lysobacter capsici KNU-15.</title>
        <authorList>
            <person name="Kim M.-C."/>
            <person name="Yi H."/>
            <person name="Lee D.-W."/>
            <person name="Shin J.-H."/>
        </authorList>
    </citation>
    <scope>NUCLEOTIDE SEQUENCE [LARGE SCALE GENOMIC DNA]</scope>
    <source>
        <strain evidence="1 2">KNU-15</strain>
    </source>
</reference>